<protein>
    <submittedName>
        <fullName evidence="5">RNA polymerase II-associated factor-like protein</fullName>
    </submittedName>
</protein>
<dbReference type="EMBL" id="LFYR01001680">
    <property type="protein sequence ID" value="KMZ59973.1"/>
    <property type="molecule type" value="Genomic_DNA"/>
</dbReference>
<sequence>MGTYRPFPPSSSAVQSQSQSSFAPPPPLPPPPPPPPPNPNPNLTSSSTSTNPNPRPQHVNYGSYQSQSYGAGGYASQPSLPPPPYPPYQQSSLPPPPQQYFNQQQFNPPPLPPNDNFLRPPPPPPVQPPLPAPPPPLFSGTEKGRSGHPPRHHHQKSGGDNVQIGRAGGGISHGRSKVETEEERRVRKKREFEKQRHEEKKRHMLKESQAALLQKTQMMSTGGKQPLFGPSSTTAAGSRHIDRKSGVNPLLTRERVENRLYKPTTFLCKFKFMNELPDPTAQPKLMKMCTNRDQYTKYSITSLEKNYRPQLFVDRDLGIPLDLLDLSVYNPVGKPVTPLAPEDECLLQDDDFNTPAKHDGIKKKERPDDKGVHWLVKTQYISPLCMEAAKMSTTEKQAKEKKESKDVRNKFLETLNNREKQIQAIEESFRAAKLPPVHQMNRDLEAMEIIPFVPDLERYNDQFVMATFDGEPLADTEGYKGLDQEMRDECESRAIMKTYSRSGSDPNELDRFVEYMAPEPSELSKDIYEDGEESAYNWIRDYNYSVRGDEVDDPTTYLLRFEDGVAKYLPLPKKLTLQKKRKKEGRSGETERFPPSSITVRKAKSVIVHELMSQVKSSSVHVGESSQSGGVRRRKLSKMDASSPVYKKTQRMNDWEDDISD</sequence>
<feature type="compositionally biased region" description="Pro residues" evidence="4">
    <location>
        <begin position="79"/>
        <end position="98"/>
    </location>
</feature>
<feature type="compositionally biased region" description="Low complexity" evidence="4">
    <location>
        <begin position="61"/>
        <end position="78"/>
    </location>
</feature>
<evidence type="ECO:0000256" key="2">
    <source>
        <dbReference type="ARBA" id="ARBA00007560"/>
    </source>
</evidence>
<feature type="compositionally biased region" description="Basic residues" evidence="4">
    <location>
        <begin position="146"/>
        <end position="156"/>
    </location>
</feature>
<feature type="compositionally biased region" description="Low complexity" evidence="4">
    <location>
        <begin position="41"/>
        <end position="52"/>
    </location>
</feature>
<name>A0A0K9NTK5_ZOSMR</name>
<feature type="compositionally biased region" description="Low complexity" evidence="4">
    <location>
        <begin position="617"/>
        <end position="630"/>
    </location>
</feature>
<dbReference type="PANTHER" id="PTHR23188:SF12">
    <property type="entry name" value="RNA POLYMERASE II-ASSOCIATED FACTOR 1 HOMOLOG"/>
    <property type="match status" value="1"/>
</dbReference>
<evidence type="ECO:0000313" key="6">
    <source>
        <dbReference type="Proteomes" id="UP000036987"/>
    </source>
</evidence>
<evidence type="ECO:0000256" key="1">
    <source>
        <dbReference type="ARBA" id="ARBA00004123"/>
    </source>
</evidence>
<keyword evidence="6" id="KW-1185">Reference proteome</keyword>
<feature type="compositionally biased region" description="Low complexity" evidence="4">
    <location>
        <begin position="10"/>
        <end position="22"/>
    </location>
</feature>
<feature type="compositionally biased region" description="Pro residues" evidence="4">
    <location>
        <begin position="107"/>
        <end position="137"/>
    </location>
</feature>
<comment type="similarity">
    <text evidence="2">Belongs to the PAF1 family.</text>
</comment>
<evidence type="ECO:0000256" key="4">
    <source>
        <dbReference type="SAM" id="MobiDB-lite"/>
    </source>
</evidence>
<dbReference type="OrthoDB" id="10260285at2759"/>
<dbReference type="InterPro" id="IPR007133">
    <property type="entry name" value="RNA_pol_II-assoc_Paf1"/>
</dbReference>
<feature type="compositionally biased region" description="Basic and acidic residues" evidence="4">
    <location>
        <begin position="176"/>
        <end position="198"/>
    </location>
</feature>
<proteinExistence type="inferred from homology"/>
<dbReference type="GO" id="GO:0000993">
    <property type="term" value="F:RNA polymerase II complex binding"/>
    <property type="evidence" value="ECO:0000318"/>
    <property type="project" value="GO_Central"/>
</dbReference>
<dbReference type="GO" id="GO:0016593">
    <property type="term" value="C:Cdc73/Paf1 complex"/>
    <property type="evidence" value="ECO:0000318"/>
    <property type="project" value="GO_Central"/>
</dbReference>
<feature type="region of interest" description="Disordered" evidence="4">
    <location>
        <begin position="1"/>
        <end position="205"/>
    </location>
</feature>
<comment type="caution">
    <text evidence="5">The sequence shown here is derived from an EMBL/GenBank/DDBJ whole genome shotgun (WGS) entry which is preliminary data.</text>
</comment>
<evidence type="ECO:0000256" key="3">
    <source>
        <dbReference type="ARBA" id="ARBA00023242"/>
    </source>
</evidence>
<accession>A0A0K9NTK5</accession>
<feature type="region of interest" description="Disordered" evidence="4">
    <location>
        <begin position="617"/>
        <end position="661"/>
    </location>
</feature>
<dbReference type="PANTHER" id="PTHR23188">
    <property type="entry name" value="RNA POLYMERASE II-ASSOCIATED FACTOR 1 HOMOLOG"/>
    <property type="match status" value="1"/>
</dbReference>
<dbReference type="Proteomes" id="UP000036987">
    <property type="component" value="Unassembled WGS sequence"/>
</dbReference>
<comment type="subcellular location">
    <subcellularLocation>
        <location evidence="1">Nucleus</location>
    </subcellularLocation>
</comment>
<gene>
    <name evidence="5" type="ORF">ZOSMA_62G00030</name>
</gene>
<dbReference type="OMA" id="PQAPMYY"/>
<dbReference type="STRING" id="29655.A0A0K9NTK5"/>
<evidence type="ECO:0000313" key="5">
    <source>
        <dbReference type="EMBL" id="KMZ59973.1"/>
    </source>
</evidence>
<dbReference type="GO" id="GO:0003682">
    <property type="term" value="F:chromatin binding"/>
    <property type="evidence" value="ECO:0000318"/>
    <property type="project" value="GO_Central"/>
</dbReference>
<feature type="compositionally biased region" description="Pro residues" evidence="4">
    <location>
        <begin position="23"/>
        <end position="40"/>
    </location>
</feature>
<reference evidence="6" key="1">
    <citation type="journal article" date="2016" name="Nature">
        <title>The genome of the seagrass Zostera marina reveals angiosperm adaptation to the sea.</title>
        <authorList>
            <person name="Olsen J.L."/>
            <person name="Rouze P."/>
            <person name="Verhelst B."/>
            <person name="Lin Y.-C."/>
            <person name="Bayer T."/>
            <person name="Collen J."/>
            <person name="Dattolo E."/>
            <person name="De Paoli E."/>
            <person name="Dittami S."/>
            <person name="Maumus F."/>
            <person name="Michel G."/>
            <person name="Kersting A."/>
            <person name="Lauritano C."/>
            <person name="Lohaus R."/>
            <person name="Toepel M."/>
            <person name="Tonon T."/>
            <person name="Vanneste K."/>
            <person name="Amirebrahimi M."/>
            <person name="Brakel J."/>
            <person name="Bostroem C."/>
            <person name="Chovatia M."/>
            <person name="Grimwood J."/>
            <person name="Jenkins J.W."/>
            <person name="Jueterbock A."/>
            <person name="Mraz A."/>
            <person name="Stam W.T."/>
            <person name="Tice H."/>
            <person name="Bornberg-Bauer E."/>
            <person name="Green P.J."/>
            <person name="Pearson G.A."/>
            <person name="Procaccini G."/>
            <person name="Duarte C.M."/>
            <person name="Schmutz J."/>
            <person name="Reusch T.B.H."/>
            <person name="Van de Peer Y."/>
        </authorList>
    </citation>
    <scope>NUCLEOTIDE SEQUENCE [LARGE SCALE GENOMIC DNA]</scope>
    <source>
        <strain evidence="6">cv. Finnish</strain>
    </source>
</reference>
<dbReference type="AlphaFoldDB" id="A0A0K9NTK5"/>
<dbReference type="Pfam" id="PF03985">
    <property type="entry name" value="Paf1"/>
    <property type="match status" value="1"/>
</dbReference>
<keyword evidence="3" id="KW-0539">Nucleus</keyword>
<dbReference type="GO" id="GO:0006368">
    <property type="term" value="P:transcription elongation by RNA polymerase II"/>
    <property type="evidence" value="ECO:0007669"/>
    <property type="project" value="InterPro"/>
</dbReference>
<organism evidence="5 6">
    <name type="scientific">Zostera marina</name>
    <name type="common">Eelgrass</name>
    <dbReference type="NCBI Taxonomy" id="29655"/>
    <lineage>
        <taxon>Eukaryota</taxon>
        <taxon>Viridiplantae</taxon>
        <taxon>Streptophyta</taxon>
        <taxon>Embryophyta</taxon>
        <taxon>Tracheophyta</taxon>
        <taxon>Spermatophyta</taxon>
        <taxon>Magnoliopsida</taxon>
        <taxon>Liliopsida</taxon>
        <taxon>Zosteraceae</taxon>
        <taxon>Zostera</taxon>
    </lineage>
</organism>